<dbReference type="SUPFAM" id="SSF51735">
    <property type="entry name" value="NAD(P)-binding Rossmann-fold domains"/>
    <property type="match status" value="1"/>
</dbReference>
<evidence type="ECO:0000313" key="3">
    <source>
        <dbReference type="EMBL" id="OAE25548.1"/>
    </source>
</evidence>
<comment type="caution">
    <text evidence="3">The sequence shown here is derived from an EMBL/GenBank/DDBJ whole genome shotgun (WGS) entry which is preliminary data.</text>
</comment>
<protein>
    <submittedName>
        <fullName evidence="3">Uncharacterized protein</fullName>
    </submittedName>
</protein>
<dbReference type="PRINTS" id="PR00081">
    <property type="entry name" value="GDHRDH"/>
</dbReference>
<organism evidence="3 4">
    <name type="scientific">Marchantia polymorpha subsp. ruderalis</name>
    <dbReference type="NCBI Taxonomy" id="1480154"/>
    <lineage>
        <taxon>Eukaryota</taxon>
        <taxon>Viridiplantae</taxon>
        <taxon>Streptophyta</taxon>
        <taxon>Embryophyta</taxon>
        <taxon>Marchantiophyta</taxon>
        <taxon>Marchantiopsida</taxon>
        <taxon>Marchantiidae</taxon>
        <taxon>Marchantiales</taxon>
        <taxon>Marchantiaceae</taxon>
        <taxon>Marchantia</taxon>
    </lineage>
</organism>
<proteinExistence type="inferred from homology"/>
<dbReference type="PRINTS" id="PR00080">
    <property type="entry name" value="SDRFAMILY"/>
</dbReference>
<evidence type="ECO:0000313" key="4">
    <source>
        <dbReference type="Proteomes" id="UP000077202"/>
    </source>
</evidence>
<dbReference type="InterPro" id="IPR036291">
    <property type="entry name" value="NAD(P)-bd_dom_sf"/>
</dbReference>
<dbReference type="Pfam" id="PF13561">
    <property type="entry name" value="adh_short_C2"/>
    <property type="match status" value="1"/>
</dbReference>
<dbReference type="PANTHER" id="PTHR43180">
    <property type="entry name" value="3-OXOACYL-(ACYL-CARRIER-PROTEIN) REDUCTASE (AFU_ORTHOLOGUE AFUA_6G11210)"/>
    <property type="match status" value="1"/>
</dbReference>
<dbReference type="FunFam" id="3.40.50.720:FF:000084">
    <property type="entry name" value="Short-chain dehydrogenase reductase"/>
    <property type="match status" value="1"/>
</dbReference>
<dbReference type="PANTHER" id="PTHR43180:SF50">
    <property type="entry name" value="SHORT CHAIN DEHYDROGENASE"/>
    <property type="match status" value="1"/>
</dbReference>
<evidence type="ECO:0000256" key="2">
    <source>
        <dbReference type="ARBA" id="ARBA00023002"/>
    </source>
</evidence>
<dbReference type="Proteomes" id="UP000077202">
    <property type="component" value="Unassembled WGS sequence"/>
</dbReference>
<reference evidence="3" key="1">
    <citation type="submission" date="2016-03" db="EMBL/GenBank/DDBJ databases">
        <title>Mechanisms controlling the formation of the plant cell surface in tip-growing cells are functionally conserved among land plants.</title>
        <authorList>
            <person name="Honkanen S."/>
            <person name="Jones V.A."/>
            <person name="Morieri G."/>
            <person name="Champion C."/>
            <person name="Hetherington A.J."/>
            <person name="Kelly S."/>
            <person name="Saint-Marcoux D."/>
            <person name="Proust H."/>
            <person name="Prescott H."/>
            <person name="Dolan L."/>
        </authorList>
    </citation>
    <scope>NUCLEOTIDE SEQUENCE [LARGE SCALE GENOMIC DNA]</scope>
    <source>
        <tissue evidence="3">Whole gametophyte</tissue>
    </source>
</reference>
<name>A0A176VXK5_MARPO</name>
<comment type="similarity">
    <text evidence="1">Belongs to the short-chain dehydrogenases/reductases (SDR) family.</text>
</comment>
<dbReference type="EMBL" id="LVLJ01002329">
    <property type="protein sequence ID" value="OAE25548.1"/>
    <property type="molecule type" value="Genomic_DNA"/>
</dbReference>
<dbReference type="Gene3D" id="3.40.50.720">
    <property type="entry name" value="NAD(P)-binding Rossmann-like Domain"/>
    <property type="match status" value="1"/>
</dbReference>
<dbReference type="GO" id="GO:0016491">
    <property type="term" value="F:oxidoreductase activity"/>
    <property type="evidence" value="ECO:0007669"/>
    <property type="project" value="UniProtKB-KW"/>
</dbReference>
<sequence>MSSYIHTGEKVHSFFSGILFEPIRLVDKVAIITGGARGIGLATCKLFNEHGAKVIIADVNEEHGRAAALQLGPSVLYKRTDVTLEAEIQSTVAFALKEFGKLDIMFNNAGVITPPDDKLENLDLIEYDRYTSIMVRGVLCGIKHAARAMIPRKSGTILTTASVDAVMTGPDLPLIYNLNKNALPGITKIAAFHLGGKGIRVNCISPHSVPTGMVIDYMQSLGREVEEEKLIAGYTKKSPLLDKHCTREDIAAAALFLCSNDSNFITGQNLVVDAGFCNFKVFGCVED</sequence>
<keyword evidence="2" id="KW-0560">Oxidoreductase</keyword>
<dbReference type="InterPro" id="IPR002347">
    <property type="entry name" value="SDR_fam"/>
</dbReference>
<keyword evidence="4" id="KW-1185">Reference proteome</keyword>
<gene>
    <name evidence="3" type="ORF">AXG93_1543s1650</name>
</gene>
<evidence type="ECO:0000256" key="1">
    <source>
        <dbReference type="ARBA" id="ARBA00006484"/>
    </source>
</evidence>
<dbReference type="AlphaFoldDB" id="A0A176VXK5"/>
<accession>A0A176VXK5</accession>